<dbReference type="AlphaFoldDB" id="A0A839Q6J9"/>
<evidence type="ECO:0000313" key="2">
    <source>
        <dbReference type="EMBL" id="MBB2991287.1"/>
    </source>
</evidence>
<dbReference type="EC" id="3.1.3.48" evidence="2"/>
<dbReference type="EMBL" id="JACHVU010000005">
    <property type="protein sequence ID" value="MBB2991287.1"/>
    <property type="molecule type" value="Genomic_DNA"/>
</dbReference>
<feature type="domain" description="Phosphotyrosine protein phosphatase I" evidence="1">
    <location>
        <begin position="2"/>
        <end position="118"/>
    </location>
</feature>
<keyword evidence="2" id="KW-0378">Hydrolase</keyword>
<reference evidence="2 3" key="1">
    <citation type="submission" date="2020-08" db="EMBL/GenBank/DDBJ databases">
        <title>The Agave Microbiome: Exploring the role of microbial communities in plant adaptations to desert environments.</title>
        <authorList>
            <person name="Partida-Martinez L.P."/>
        </authorList>
    </citation>
    <scope>NUCLEOTIDE SEQUENCE [LARGE SCALE GENOMIC DNA]</scope>
    <source>
        <strain evidence="2 3">AT2.18</strain>
    </source>
</reference>
<dbReference type="SUPFAM" id="SSF52788">
    <property type="entry name" value="Phosphotyrosine protein phosphatases I"/>
    <property type="match status" value="1"/>
</dbReference>
<dbReference type="InterPro" id="IPR023485">
    <property type="entry name" value="Ptyr_pPase"/>
</dbReference>
<dbReference type="Pfam" id="PF01451">
    <property type="entry name" value="LMWPc"/>
    <property type="match status" value="1"/>
</dbReference>
<evidence type="ECO:0000313" key="3">
    <source>
        <dbReference type="Proteomes" id="UP000550501"/>
    </source>
</evidence>
<accession>A0A839Q6J9</accession>
<dbReference type="InterPro" id="IPR036196">
    <property type="entry name" value="Ptyr_pPase_sf"/>
</dbReference>
<proteinExistence type="predicted"/>
<keyword evidence="3" id="KW-1185">Reference proteome</keyword>
<organism evidence="2 3">
    <name type="scientific">Mycolicibacterium iranicum</name>
    <name type="common">Mycobacterium iranicum</name>
    <dbReference type="NCBI Taxonomy" id="912594"/>
    <lineage>
        <taxon>Bacteria</taxon>
        <taxon>Bacillati</taxon>
        <taxon>Actinomycetota</taxon>
        <taxon>Actinomycetes</taxon>
        <taxon>Mycobacteriales</taxon>
        <taxon>Mycobacteriaceae</taxon>
        <taxon>Mycolicibacterium</taxon>
    </lineage>
</organism>
<evidence type="ECO:0000259" key="1">
    <source>
        <dbReference type="Pfam" id="PF01451"/>
    </source>
</evidence>
<dbReference type="Gene3D" id="3.40.50.2300">
    <property type="match status" value="1"/>
</dbReference>
<sequence length="129" mass="13887">MVGHAIHPEAASALRDLGGDDARFSARQFTPKIASTADLILTMTNAHRDSVLELAPSKLNQTFTLMEASRLVSAHRAQTVTDLVKFRPFLQPSDRGDITDPIGQGADVFRAVAAQIANLLPPIVDLSAR</sequence>
<protein>
    <submittedName>
        <fullName evidence="2">Protein-tyrosine phosphatase</fullName>
        <ecNumber evidence="2">3.1.3.48</ecNumber>
    </submittedName>
</protein>
<name>A0A839Q6J9_MYCIR</name>
<comment type="caution">
    <text evidence="2">The sequence shown here is derived from an EMBL/GenBank/DDBJ whole genome shotgun (WGS) entry which is preliminary data.</text>
</comment>
<dbReference type="GO" id="GO:0004725">
    <property type="term" value="F:protein tyrosine phosphatase activity"/>
    <property type="evidence" value="ECO:0007669"/>
    <property type="project" value="UniProtKB-EC"/>
</dbReference>
<gene>
    <name evidence="2" type="ORF">FHR72_002771</name>
</gene>
<dbReference type="Proteomes" id="UP000550501">
    <property type="component" value="Unassembled WGS sequence"/>
</dbReference>